<keyword evidence="1" id="KW-0472">Membrane</keyword>
<feature type="transmembrane region" description="Helical" evidence="1">
    <location>
        <begin position="193"/>
        <end position="208"/>
    </location>
</feature>
<keyword evidence="3" id="KW-1185">Reference proteome</keyword>
<evidence type="ECO:0000256" key="1">
    <source>
        <dbReference type="SAM" id="Phobius"/>
    </source>
</evidence>
<feature type="transmembrane region" description="Helical" evidence="1">
    <location>
        <begin position="121"/>
        <end position="143"/>
    </location>
</feature>
<name>N6WPC3_9GAMM</name>
<dbReference type="eggNOG" id="ENOG5033A5I">
    <property type="taxonomic scope" value="Bacteria"/>
</dbReference>
<dbReference type="STRING" id="626887.J057_18510"/>
<feature type="transmembrane region" description="Helical" evidence="1">
    <location>
        <begin position="5"/>
        <end position="21"/>
    </location>
</feature>
<feature type="transmembrane region" description="Helical" evidence="1">
    <location>
        <begin position="248"/>
        <end position="264"/>
    </location>
</feature>
<dbReference type="InterPro" id="IPR049458">
    <property type="entry name" value="EpsG-like"/>
</dbReference>
<accession>N6WPC3</accession>
<dbReference type="Proteomes" id="UP000013165">
    <property type="component" value="Unassembled WGS sequence"/>
</dbReference>
<dbReference type="Pfam" id="PF14897">
    <property type="entry name" value="EpsG"/>
    <property type="match status" value="1"/>
</dbReference>
<dbReference type="PATRIC" id="fig|626887.3.peg.3703"/>
<feature type="transmembrane region" description="Helical" evidence="1">
    <location>
        <begin position="163"/>
        <end position="186"/>
    </location>
</feature>
<feature type="transmembrane region" description="Helical" evidence="1">
    <location>
        <begin position="96"/>
        <end position="114"/>
    </location>
</feature>
<protein>
    <submittedName>
        <fullName evidence="2">EpsG family protein</fullName>
    </submittedName>
</protein>
<dbReference type="HOGENOM" id="CLU_813648_0_0_6"/>
<reference evidence="2 3" key="1">
    <citation type="journal article" date="2013" name="Genome Announc.">
        <title>Genome Sequence of the Polycyclic Aromatic Hydrocarbon-Degrading Bacterium Strain Marinobacter nanhaiticus D15-8WT.</title>
        <authorList>
            <person name="Cui Z."/>
            <person name="Gao W."/>
            <person name="Li Q."/>
            <person name="Xu G."/>
            <person name="Zheng L."/>
        </authorList>
    </citation>
    <scope>NUCLEOTIDE SEQUENCE [LARGE SCALE GENOMIC DNA]</scope>
    <source>
        <strain evidence="2 3">D15-8W</strain>
    </source>
</reference>
<keyword evidence="1" id="KW-0812">Transmembrane</keyword>
<feature type="transmembrane region" description="Helical" evidence="1">
    <location>
        <begin position="298"/>
        <end position="315"/>
    </location>
</feature>
<evidence type="ECO:0000313" key="3">
    <source>
        <dbReference type="Proteomes" id="UP000013165"/>
    </source>
</evidence>
<feature type="transmembrane region" description="Helical" evidence="1">
    <location>
        <begin position="27"/>
        <end position="45"/>
    </location>
</feature>
<keyword evidence="1" id="KW-1133">Transmembrane helix</keyword>
<dbReference type="AlphaFoldDB" id="N6WPC3"/>
<comment type="caution">
    <text evidence="2">The sequence shown here is derived from an EMBL/GenBank/DDBJ whole genome shotgun (WGS) entry which is preliminary data.</text>
</comment>
<dbReference type="EMBL" id="APLQ01000014">
    <property type="protein sequence ID" value="ENO13416.1"/>
    <property type="molecule type" value="Genomic_DNA"/>
</dbReference>
<dbReference type="OrthoDB" id="6154241at2"/>
<proteinExistence type="predicted"/>
<organism evidence="2 3">
    <name type="scientific">Marinobacter nanhaiticus D15-8W</name>
    <dbReference type="NCBI Taxonomy" id="626887"/>
    <lineage>
        <taxon>Bacteria</taxon>
        <taxon>Pseudomonadati</taxon>
        <taxon>Pseudomonadota</taxon>
        <taxon>Gammaproteobacteria</taxon>
        <taxon>Pseudomonadales</taxon>
        <taxon>Marinobacteraceae</taxon>
        <taxon>Marinobacter</taxon>
    </lineage>
</organism>
<sequence length="352" mass="40456">MLPYIFLYVLVSFFALMSDFANRRGYFYALLMAALFIVLAIFSGIRAESVGTDTSAYYIIFNYLTSSAVNPFLTRYEPGFVMMNLVSNWFGWGPSGVIFLSSSLFSLLIVLAAHRFSTNHLVFFSVFLGLSFYIFSFNGVRQALAMAFVLNGLNLYSGKDKKGIVWCLTAILFHLSAIFFLVSFVFLRLRLKAIAWLLVWSLSIFIMIDPDPLKYVIDQTSYMFPSSYQVYFGDYLWGSYGSLEVRDLFYQFLFFVALYSLYVFRNNSMCSMVSILVMSAVIFKNIFLHFGFIERLSLYFEIFIPLYLGYVTLVFRHQVEIALISFGFSALMFILYIRAISGNSNGVLPYSF</sequence>
<feature type="transmembrane region" description="Helical" evidence="1">
    <location>
        <begin position="271"/>
        <end position="292"/>
    </location>
</feature>
<feature type="transmembrane region" description="Helical" evidence="1">
    <location>
        <begin position="322"/>
        <end position="341"/>
    </location>
</feature>
<gene>
    <name evidence="2" type="ORF">J057_18510</name>
</gene>
<feature type="transmembrane region" description="Helical" evidence="1">
    <location>
        <begin position="57"/>
        <end position="76"/>
    </location>
</feature>
<evidence type="ECO:0000313" key="2">
    <source>
        <dbReference type="EMBL" id="ENO13416.1"/>
    </source>
</evidence>